<protein>
    <submittedName>
        <fullName evidence="3">Transcriptional regulator</fullName>
    </submittedName>
</protein>
<comment type="caution">
    <text evidence="3">The sequence shown here is derived from an EMBL/GenBank/DDBJ whole genome shotgun (WGS) entry which is preliminary data.</text>
</comment>
<keyword evidence="1" id="KW-0238">DNA-binding</keyword>
<dbReference type="GO" id="GO:0003677">
    <property type="term" value="F:DNA binding"/>
    <property type="evidence" value="ECO:0007669"/>
    <property type="project" value="UniProtKB-KW"/>
</dbReference>
<dbReference type="SUPFAM" id="SSF46955">
    <property type="entry name" value="Putative DNA-binding domain"/>
    <property type="match status" value="1"/>
</dbReference>
<accession>A0A2X0KLD9</accession>
<name>A0A2X0KLD9_9ACTN</name>
<dbReference type="RefSeq" id="WP_111498791.1">
    <property type="nucleotide sequence ID" value="NZ_QKYN01000007.1"/>
</dbReference>
<dbReference type="GO" id="GO:0003700">
    <property type="term" value="F:DNA-binding transcription factor activity"/>
    <property type="evidence" value="ECO:0007669"/>
    <property type="project" value="InterPro"/>
</dbReference>
<keyword evidence="4" id="KW-1185">Reference proteome</keyword>
<dbReference type="PANTHER" id="PTHR30204:SF98">
    <property type="entry name" value="HTH-TYPE TRANSCRIPTIONAL REGULATOR ADHR"/>
    <property type="match status" value="1"/>
</dbReference>
<dbReference type="OrthoDB" id="5242095at2"/>
<reference evidence="3 4" key="1">
    <citation type="submission" date="2018-06" db="EMBL/GenBank/DDBJ databases">
        <title>Streptacidiphilus pinicola sp. nov., isolated from pine grove soil.</title>
        <authorList>
            <person name="Roh S.G."/>
            <person name="Park S."/>
            <person name="Kim M.-K."/>
            <person name="Yun B.-R."/>
            <person name="Park J."/>
            <person name="Kim M.J."/>
            <person name="Kim Y.S."/>
            <person name="Kim S.B."/>
        </authorList>
    </citation>
    <scope>NUCLEOTIDE SEQUENCE [LARGE SCALE GENOMIC DNA]</scope>
    <source>
        <strain evidence="3 4">MMS16-CNU450</strain>
    </source>
</reference>
<dbReference type="InterPro" id="IPR009061">
    <property type="entry name" value="DNA-bd_dom_put_sf"/>
</dbReference>
<dbReference type="PANTHER" id="PTHR30204">
    <property type="entry name" value="REDOX-CYCLING DRUG-SENSING TRANSCRIPTIONAL ACTIVATOR SOXR"/>
    <property type="match status" value="1"/>
</dbReference>
<dbReference type="SMART" id="SM00422">
    <property type="entry name" value="HTH_MERR"/>
    <property type="match status" value="1"/>
</dbReference>
<evidence type="ECO:0000313" key="3">
    <source>
        <dbReference type="EMBL" id="RAG87480.1"/>
    </source>
</evidence>
<feature type="domain" description="HTH merR-type" evidence="2">
    <location>
        <begin position="1"/>
        <end position="70"/>
    </location>
</feature>
<evidence type="ECO:0000259" key="2">
    <source>
        <dbReference type="PROSITE" id="PS50937"/>
    </source>
</evidence>
<evidence type="ECO:0000256" key="1">
    <source>
        <dbReference type="ARBA" id="ARBA00023125"/>
    </source>
</evidence>
<dbReference type="Pfam" id="PF13411">
    <property type="entry name" value="MerR_1"/>
    <property type="match status" value="1"/>
</dbReference>
<dbReference type="InterPro" id="IPR047057">
    <property type="entry name" value="MerR_fam"/>
</dbReference>
<dbReference type="EMBL" id="QKYN01000007">
    <property type="protein sequence ID" value="RAG87480.1"/>
    <property type="molecule type" value="Genomic_DNA"/>
</dbReference>
<dbReference type="Proteomes" id="UP000248889">
    <property type="component" value="Unassembled WGS sequence"/>
</dbReference>
<dbReference type="InterPro" id="IPR000551">
    <property type="entry name" value="MerR-type_HTH_dom"/>
</dbReference>
<dbReference type="AlphaFoldDB" id="A0A2X0KLD9"/>
<evidence type="ECO:0000313" key="4">
    <source>
        <dbReference type="Proteomes" id="UP000248889"/>
    </source>
</evidence>
<organism evidence="3 4">
    <name type="scientific">Streptacidiphilus pinicola</name>
    <dbReference type="NCBI Taxonomy" id="2219663"/>
    <lineage>
        <taxon>Bacteria</taxon>
        <taxon>Bacillati</taxon>
        <taxon>Actinomycetota</taxon>
        <taxon>Actinomycetes</taxon>
        <taxon>Kitasatosporales</taxon>
        <taxon>Streptomycetaceae</taxon>
        <taxon>Streptacidiphilus</taxon>
    </lineage>
</organism>
<dbReference type="Gene3D" id="1.10.1660.10">
    <property type="match status" value="1"/>
</dbReference>
<dbReference type="PRINTS" id="PR00040">
    <property type="entry name" value="HTHMERR"/>
</dbReference>
<dbReference type="PROSITE" id="PS50937">
    <property type="entry name" value="HTH_MERR_2"/>
    <property type="match status" value="1"/>
</dbReference>
<sequence>MQLSELSERSGVSVASVKYYLREGLLQPGAAVSARRSEYDEDHLRRLRLVRALLTVGGMSVAQARDVLAAAQDPAFDRHSRLGVAQYLLPPRVTTPPAGTPEAAAWQERRAEVLALLRDELGWRIHDGAPALDALTEALLTLNSLGYATTEGTLRDYANALHPIAEAELDVIDEHPAIDEAIEAVVAYTVLYEPVLLSLRRLAHEDVSARRRR</sequence>
<gene>
    <name evidence="3" type="ORF">DN069_01195</name>
</gene>
<proteinExistence type="predicted"/>